<keyword evidence="2" id="KW-1185">Reference proteome</keyword>
<organism evidence="1 2">
    <name type="scientific">Candidatus Xenohaliotis californiensis</name>
    <dbReference type="NCBI Taxonomy" id="84677"/>
    <lineage>
        <taxon>Bacteria</taxon>
        <taxon>Pseudomonadati</taxon>
        <taxon>Pseudomonadota</taxon>
        <taxon>Alphaproteobacteria</taxon>
        <taxon>Rickettsiales</taxon>
        <taxon>Anaplasmataceae</taxon>
        <taxon>Candidatus Xenohaliotis</taxon>
    </lineage>
</organism>
<evidence type="ECO:0000313" key="2">
    <source>
        <dbReference type="Proteomes" id="UP001314181"/>
    </source>
</evidence>
<sequence length="48" mass="5642">MLKFLTNTFLQVYYTPFIAGKINFSFIKNMCFNFLVYDLPSLLNISPL</sequence>
<protein>
    <submittedName>
        <fullName evidence="1">Uncharacterized protein</fullName>
    </submittedName>
</protein>
<evidence type="ECO:0000313" key="1">
    <source>
        <dbReference type="EMBL" id="CAK8162550.1"/>
    </source>
</evidence>
<reference evidence="1 2" key="1">
    <citation type="submission" date="2024-01" db="EMBL/GenBank/DDBJ databases">
        <authorList>
            <person name="Kunselman E."/>
        </authorList>
    </citation>
    <scope>NUCLEOTIDE SEQUENCE [LARGE SCALE GENOMIC DNA]</scope>
    <source>
        <strain evidence="1">2 abalone samples</strain>
    </source>
</reference>
<dbReference type="EMBL" id="CAWVOK010000009">
    <property type="protein sequence ID" value="CAK8162550.1"/>
    <property type="molecule type" value="Genomic_DNA"/>
</dbReference>
<gene>
    <name evidence="1" type="ORF">CAXC1_180058</name>
</gene>
<accession>A0ABM9N7K3</accession>
<comment type="caution">
    <text evidence="1">The sequence shown here is derived from an EMBL/GenBank/DDBJ whole genome shotgun (WGS) entry which is preliminary data.</text>
</comment>
<dbReference type="Proteomes" id="UP001314181">
    <property type="component" value="Unassembled WGS sequence"/>
</dbReference>
<name>A0ABM9N7K3_9RICK</name>
<proteinExistence type="predicted"/>